<proteinExistence type="predicted"/>
<evidence type="ECO:0000313" key="1">
    <source>
        <dbReference type="EMBL" id="SOQ42728.1"/>
    </source>
</evidence>
<sequence length="173" mass="20148">MGFPHPRQTSCRAARLHKETLFPILLNIKTLEQKFHVSFVFTRTSRRTDYHKMATEERKVEDLLAKNMEQLNLRDPDEAQAIAQRVVRIRYRLYGSRLPSHGTNRAVKVLGRPYHSYNRKSYVITVTASLAEWLQVRLPGKGSRVRFPVVARSLEMCPVYDNRLTTNYMGLTT</sequence>
<accession>A0A2H1VPK1</accession>
<gene>
    <name evidence="1" type="ORF">SFRICE_014555</name>
</gene>
<organism evidence="1">
    <name type="scientific">Spodoptera frugiperda</name>
    <name type="common">Fall armyworm</name>
    <dbReference type="NCBI Taxonomy" id="7108"/>
    <lineage>
        <taxon>Eukaryota</taxon>
        <taxon>Metazoa</taxon>
        <taxon>Ecdysozoa</taxon>
        <taxon>Arthropoda</taxon>
        <taxon>Hexapoda</taxon>
        <taxon>Insecta</taxon>
        <taxon>Pterygota</taxon>
        <taxon>Neoptera</taxon>
        <taxon>Endopterygota</taxon>
        <taxon>Lepidoptera</taxon>
        <taxon>Glossata</taxon>
        <taxon>Ditrysia</taxon>
        <taxon>Noctuoidea</taxon>
        <taxon>Noctuidae</taxon>
        <taxon>Amphipyrinae</taxon>
        <taxon>Spodoptera</taxon>
    </lineage>
</organism>
<dbReference type="AlphaFoldDB" id="A0A2H1VPK1"/>
<name>A0A2H1VPK1_SPOFR</name>
<protein>
    <submittedName>
        <fullName evidence="1">SFRICE_014555</fullName>
    </submittedName>
</protein>
<reference evidence="1" key="1">
    <citation type="submission" date="2016-07" db="EMBL/GenBank/DDBJ databases">
        <authorList>
            <person name="Bretaudeau A."/>
        </authorList>
    </citation>
    <scope>NUCLEOTIDE SEQUENCE</scope>
    <source>
        <strain evidence="1">Rice</strain>
        <tissue evidence="1">Whole body</tissue>
    </source>
</reference>
<dbReference type="EMBL" id="ODYU01003669">
    <property type="protein sequence ID" value="SOQ42728.1"/>
    <property type="molecule type" value="Genomic_DNA"/>
</dbReference>